<evidence type="ECO:0000256" key="4">
    <source>
        <dbReference type="SAM" id="MobiDB-lite"/>
    </source>
</evidence>
<dbReference type="EMBL" id="JAATIS010000485">
    <property type="protein sequence ID" value="KAG2468587.1"/>
    <property type="molecule type" value="Genomic_DNA"/>
</dbReference>
<dbReference type="Pfam" id="PF13855">
    <property type="entry name" value="LRR_8"/>
    <property type="match status" value="2"/>
</dbReference>
<dbReference type="Proteomes" id="UP000886611">
    <property type="component" value="Unassembled WGS sequence"/>
</dbReference>
<feature type="domain" description="LRRCT" evidence="6">
    <location>
        <begin position="263"/>
        <end position="323"/>
    </location>
</feature>
<feature type="non-terminal residue" evidence="7">
    <location>
        <position position="1"/>
    </location>
</feature>
<dbReference type="InterPro" id="IPR003591">
    <property type="entry name" value="Leu-rich_rpt_typical-subtyp"/>
</dbReference>
<feature type="transmembrane region" description="Helical" evidence="5">
    <location>
        <begin position="487"/>
        <end position="517"/>
    </location>
</feature>
<reference evidence="7 8" key="1">
    <citation type="journal article" date="2021" name="Cell">
        <title>Tracing the genetic footprints of vertebrate landing in non-teleost ray-finned fishes.</title>
        <authorList>
            <person name="Bi X."/>
            <person name="Wang K."/>
            <person name="Yang L."/>
            <person name="Pan H."/>
            <person name="Jiang H."/>
            <person name="Wei Q."/>
            <person name="Fang M."/>
            <person name="Yu H."/>
            <person name="Zhu C."/>
            <person name="Cai Y."/>
            <person name="He Y."/>
            <person name="Gan X."/>
            <person name="Zeng H."/>
            <person name="Yu D."/>
            <person name="Zhu Y."/>
            <person name="Jiang H."/>
            <person name="Qiu Q."/>
            <person name="Yang H."/>
            <person name="Zhang Y.E."/>
            <person name="Wang W."/>
            <person name="Zhu M."/>
            <person name="He S."/>
            <person name="Zhang G."/>
        </authorList>
    </citation>
    <scope>NUCLEOTIDE SEQUENCE [LARGE SCALE GENOMIC DNA]</scope>
    <source>
        <strain evidence="7">Bchr_013</strain>
    </source>
</reference>
<feature type="non-terminal residue" evidence="7">
    <location>
        <position position="600"/>
    </location>
</feature>
<keyword evidence="2" id="KW-0732">Signal</keyword>
<keyword evidence="8" id="KW-1185">Reference proteome</keyword>
<evidence type="ECO:0000256" key="5">
    <source>
        <dbReference type="SAM" id="Phobius"/>
    </source>
</evidence>
<evidence type="ECO:0000256" key="2">
    <source>
        <dbReference type="ARBA" id="ARBA00022729"/>
    </source>
</evidence>
<dbReference type="InterPro" id="IPR000483">
    <property type="entry name" value="Cys-rich_flank_reg_C"/>
</dbReference>
<dbReference type="InterPro" id="IPR032675">
    <property type="entry name" value="LRR_dom_sf"/>
</dbReference>
<dbReference type="InterPro" id="IPR050333">
    <property type="entry name" value="SLRP"/>
</dbReference>
<protein>
    <submittedName>
        <fullName evidence="7">GP1BA protein</fullName>
    </submittedName>
</protein>
<dbReference type="SMART" id="SM00082">
    <property type="entry name" value="LRRCT"/>
    <property type="match status" value="1"/>
</dbReference>
<dbReference type="InterPro" id="IPR001611">
    <property type="entry name" value="Leu-rich_rpt"/>
</dbReference>
<evidence type="ECO:0000256" key="1">
    <source>
        <dbReference type="ARBA" id="ARBA00022614"/>
    </source>
</evidence>
<dbReference type="PANTHER" id="PTHR45712:SF30">
    <property type="entry name" value="LRRNT DOMAIN-CONTAINING PROTEIN"/>
    <property type="match status" value="1"/>
</dbReference>
<keyword evidence="5" id="KW-1133">Transmembrane helix</keyword>
<proteinExistence type="predicted"/>
<dbReference type="AlphaFoldDB" id="A0A8X7XMH9"/>
<evidence type="ECO:0000259" key="6">
    <source>
        <dbReference type="SMART" id="SM00082"/>
    </source>
</evidence>
<keyword evidence="1" id="KW-0433">Leucine-rich repeat</keyword>
<organism evidence="7 8">
    <name type="scientific">Polypterus senegalus</name>
    <name type="common">Senegal bichir</name>
    <dbReference type="NCBI Taxonomy" id="55291"/>
    <lineage>
        <taxon>Eukaryota</taxon>
        <taxon>Metazoa</taxon>
        <taxon>Chordata</taxon>
        <taxon>Craniata</taxon>
        <taxon>Vertebrata</taxon>
        <taxon>Euteleostomi</taxon>
        <taxon>Actinopterygii</taxon>
        <taxon>Polypteriformes</taxon>
        <taxon>Polypteridae</taxon>
        <taxon>Polypterus</taxon>
    </lineage>
</organism>
<dbReference type="Gene3D" id="3.80.10.10">
    <property type="entry name" value="Ribonuclease Inhibitor"/>
    <property type="match status" value="2"/>
</dbReference>
<evidence type="ECO:0000256" key="3">
    <source>
        <dbReference type="ARBA" id="ARBA00022737"/>
    </source>
</evidence>
<feature type="region of interest" description="Disordered" evidence="4">
    <location>
        <begin position="390"/>
        <end position="416"/>
    </location>
</feature>
<evidence type="ECO:0000313" key="7">
    <source>
        <dbReference type="EMBL" id="KAG2468587.1"/>
    </source>
</evidence>
<keyword evidence="3" id="KW-0677">Repeat</keyword>
<keyword evidence="5" id="KW-0812">Transmembrane</keyword>
<accession>A0A8X7XMH9</accession>
<sequence>MSGGEERQCSETKGKLLYRLLNDQRAARQRDHAARQQQVQQRAGASKMKASLFLCTLLLMPPPLPTNKSCKSDKDPDNRARVTCEKGGLTAVPSSLPDTTEVLILHFNSFTTISWEAFAGFPQLFELDLSHNHISLLEKGNPPFAGPGDGGVSSWNLGKLAKLHLVNNSISTLAEDIFQPFPNLMELFLSGNKIKIFPEQIFNGLNKLEKLDISSNSIKVLPADLINHLPKLKHFDVQDNQMQFLPDGFFPDREIPYAFLGRNPWFCNCKMEYLRNWVEEQSHNIYMLTNGTIENSPESVVCFGPARLQKHEVQNLENSDICPADGIVETFATTTQFLTTFETSSFIPNLTTEIKTMRTDTTSITMAPSSSATSSSMSTLRHVTSTLIQTTSLVPSEETSQPTTSDFLPSSMATSAPSQETSFSTVASLHPIHTTKSGFLVETSQYPVTTMVTVLSGVMNTTELDYIWDIAGGHQERRGTSHNENPVVLFCLLLFSWCLASCLLLIVSTCLLLYWIWRLYFKFYRPAKKLLLKPPNVRLIRYSTLLRNEEGKSTSWLNDTLEHPRIEEADFCEPEDLCSSNEVGRMSSISLDEGLDGSAF</sequence>
<dbReference type="SUPFAM" id="SSF52058">
    <property type="entry name" value="L domain-like"/>
    <property type="match status" value="1"/>
</dbReference>
<keyword evidence="5" id="KW-0472">Membrane</keyword>
<name>A0A8X7XMH9_POLSE</name>
<evidence type="ECO:0000313" key="8">
    <source>
        <dbReference type="Proteomes" id="UP000886611"/>
    </source>
</evidence>
<comment type="caution">
    <text evidence="7">The sequence shown here is derived from an EMBL/GenBank/DDBJ whole genome shotgun (WGS) entry which is preliminary data.</text>
</comment>
<dbReference type="SMART" id="SM00369">
    <property type="entry name" value="LRR_TYP"/>
    <property type="match status" value="6"/>
</dbReference>
<gene>
    <name evidence="7" type="primary">Gp1ba</name>
    <name evidence="7" type="ORF">GTO96_0014576</name>
</gene>
<dbReference type="PANTHER" id="PTHR45712">
    <property type="entry name" value="AGAP008170-PA"/>
    <property type="match status" value="1"/>
</dbReference>